<proteinExistence type="predicted"/>
<reference evidence="1" key="2">
    <citation type="submission" date="2019-12" db="EMBL/GenBank/DDBJ databases">
        <authorList>
            <person name="Hoang T.H.H."/>
            <person name="Okutani A."/>
        </authorList>
    </citation>
    <scope>NUCLEOTIDE SEQUENCE</scope>
    <source>
        <strain evidence="1">LamDB</strain>
    </source>
</reference>
<organism evidence="1">
    <name type="scientific">Bacillus anthracis</name>
    <name type="common">anthrax bacterium</name>
    <dbReference type="NCBI Taxonomy" id="1392"/>
    <lineage>
        <taxon>Bacteria</taxon>
        <taxon>Bacillati</taxon>
        <taxon>Bacillota</taxon>
        <taxon>Bacilli</taxon>
        <taxon>Bacillales</taxon>
        <taxon>Bacillaceae</taxon>
        <taxon>Bacillus</taxon>
        <taxon>Bacillus cereus group</taxon>
    </lineage>
</organism>
<comment type="caution">
    <text evidence="1">The sequence shown here is derived from an EMBL/GenBank/DDBJ whole genome shotgun (WGS) entry which is preliminary data.</text>
</comment>
<dbReference type="InterPro" id="IPR011235">
    <property type="entry name" value="MepB-like"/>
</dbReference>
<dbReference type="EMBL" id="BLEX01000011">
    <property type="protein sequence ID" value="GEU19477.1"/>
    <property type="molecule type" value="Genomic_DNA"/>
</dbReference>
<evidence type="ECO:0008006" key="2">
    <source>
        <dbReference type="Google" id="ProtNLM"/>
    </source>
</evidence>
<dbReference type="Pfam" id="PF08877">
    <property type="entry name" value="MepB-like"/>
    <property type="match status" value="1"/>
</dbReference>
<accession>A0A640MZ98</accession>
<dbReference type="PIRSF" id="PIRSF032285">
    <property type="entry name" value="UCP032285"/>
    <property type="match status" value="1"/>
</dbReference>
<sequence>MKTIETMQSYHLLKLLFSNSEVSYVLEEWNQQYEAVEIKTRNGHFKSRLAQKTPNKKGYFFAMWKKDENHTNIPFTEDDLENQLIVNIVDDNRRGQFIFPKDILIKKGILKSDDSKGKMALRVYPPWETELNKTAAKTQAWQCAYFNEIVHE</sequence>
<dbReference type="AlphaFoldDB" id="A0A640MZ98"/>
<protein>
    <recommendedName>
        <fullName evidence="2">MepB protein</fullName>
    </recommendedName>
</protein>
<dbReference type="InterPro" id="IPR038231">
    <property type="entry name" value="MepB-like_sf"/>
</dbReference>
<dbReference type="Gene3D" id="3.40.1350.140">
    <property type="entry name" value="MepB-like"/>
    <property type="match status" value="1"/>
</dbReference>
<reference evidence="1" key="1">
    <citation type="submission" date="2019-12" db="EMBL/GenBank/DDBJ databases">
        <title>Epidemiological and comparative genomic analysis of Bacillus anthracis isolated from northern Vietnam.</title>
        <authorList>
            <person name="Hoang T.T.H."/>
            <person name="Dang D.A."/>
            <person name="Pham M.H."/>
            <person name="Luong M.H."/>
            <person name="Tran N.D."/>
            <person name="Nguyen T.H."/>
            <person name="Nguyen T.T."/>
            <person name="Inoue S."/>
            <person name="Morikawa S."/>
            <person name="Okutani A."/>
        </authorList>
    </citation>
    <scope>NUCLEOTIDE SEQUENCE</scope>
    <source>
        <strain evidence="1">LamDB</strain>
    </source>
</reference>
<gene>
    <name evidence="1" type="ORF">LamDB_50150</name>
</gene>
<name>A0A640MZ98_BACAN</name>
<evidence type="ECO:0000313" key="1">
    <source>
        <dbReference type="EMBL" id="GEU19477.1"/>
    </source>
</evidence>